<dbReference type="EMBL" id="PCSH01000156">
    <property type="protein sequence ID" value="PIP39732.1"/>
    <property type="molecule type" value="Genomic_DNA"/>
</dbReference>
<organism evidence="1 2">
    <name type="scientific">Candidatus Desantisbacteria bacterium CG23_combo_of_CG06-09_8_20_14_all_40_23</name>
    <dbReference type="NCBI Taxonomy" id="1974550"/>
    <lineage>
        <taxon>Bacteria</taxon>
        <taxon>Candidatus Desantisiibacteriota</taxon>
    </lineage>
</organism>
<dbReference type="InterPro" id="IPR052918">
    <property type="entry name" value="Motility_Chemotaxis_Reg"/>
</dbReference>
<dbReference type="Proteomes" id="UP000231067">
    <property type="component" value="Unassembled WGS sequence"/>
</dbReference>
<sequence>MRRCILQKTLCLSGYRRRKKEIPIKYNLLSGKNITYTFDVADYSPDYQLIIDPVVYSTFVGGSNRDGGLSIALDSSNNAYITGWTGSSDFPLTPGAYDTSHNGENEDAFVFKLSLHTNPTYIGKDTNRRSRRQ</sequence>
<dbReference type="Pfam" id="PF06739">
    <property type="entry name" value="SBBP"/>
    <property type="match status" value="1"/>
</dbReference>
<dbReference type="PANTHER" id="PTHR35580">
    <property type="entry name" value="CELL SURFACE GLYCOPROTEIN (S-LAYER PROTEIN)-LIKE PROTEIN"/>
    <property type="match status" value="1"/>
</dbReference>
<gene>
    <name evidence="1" type="ORF">COX18_09150</name>
</gene>
<accession>A0A2H0A2R0</accession>
<comment type="caution">
    <text evidence="1">The sequence shown here is derived from an EMBL/GenBank/DDBJ whole genome shotgun (WGS) entry which is preliminary data.</text>
</comment>
<reference evidence="1 2" key="1">
    <citation type="submission" date="2017-09" db="EMBL/GenBank/DDBJ databases">
        <title>Depth-based differentiation of microbial function through sediment-hosted aquifers and enrichment of novel symbionts in the deep terrestrial subsurface.</title>
        <authorList>
            <person name="Probst A.J."/>
            <person name="Ladd B."/>
            <person name="Jarett J.K."/>
            <person name="Geller-Mcgrath D.E."/>
            <person name="Sieber C.M."/>
            <person name="Emerson J.B."/>
            <person name="Anantharaman K."/>
            <person name="Thomas B.C."/>
            <person name="Malmstrom R."/>
            <person name="Stieglmeier M."/>
            <person name="Klingl A."/>
            <person name="Woyke T."/>
            <person name="Ryan C.M."/>
            <person name="Banfield J.F."/>
        </authorList>
    </citation>
    <scope>NUCLEOTIDE SEQUENCE [LARGE SCALE GENOMIC DNA]</scope>
    <source>
        <strain evidence="1">CG23_combo_of_CG06-09_8_20_14_all_40_23</strain>
    </source>
</reference>
<dbReference type="PANTHER" id="PTHR35580:SF1">
    <property type="entry name" value="PHYTASE-LIKE DOMAIN-CONTAINING PROTEIN"/>
    <property type="match status" value="1"/>
</dbReference>
<proteinExistence type="predicted"/>
<evidence type="ECO:0000313" key="1">
    <source>
        <dbReference type="EMBL" id="PIP39732.1"/>
    </source>
</evidence>
<dbReference type="AlphaFoldDB" id="A0A2H0A2R0"/>
<dbReference type="InterPro" id="IPR010620">
    <property type="entry name" value="SBBP_repeat"/>
</dbReference>
<protein>
    <submittedName>
        <fullName evidence="1">Uncharacterized protein</fullName>
    </submittedName>
</protein>
<name>A0A2H0A2R0_9BACT</name>
<evidence type="ECO:0000313" key="2">
    <source>
        <dbReference type="Proteomes" id="UP000231067"/>
    </source>
</evidence>